<dbReference type="Proteomes" id="UP000500953">
    <property type="component" value="Chromosome"/>
</dbReference>
<name>A0A6G9Z3S7_9NOCA</name>
<proteinExistence type="inferred from homology"/>
<dbReference type="NCBIfam" id="TIGR00026">
    <property type="entry name" value="hi_GC_TIGR00026"/>
    <property type="match status" value="1"/>
</dbReference>
<dbReference type="InterPro" id="IPR012349">
    <property type="entry name" value="Split_barrel_FMN-bd"/>
</dbReference>
<organism evidence="3 4">
    <name type="scientific">Nocardia terpenica</name>
    <dbReference type="NCBI Taxonomy" id="455432"/>
    <lineage>
        <taxon>Bacteria</taxon>
        <taxon>Bacillati</taxon>
        <taxon>Actinomycetota</taxon>
        <taxon>Actinomycetes</taxon>
        <taxon>Mycobacteriales</taxon>
        <taxon>Nocardiaceae</taxon>
        <taxon>Nocardia</taxon>
    </lineage>
</organism>
<gene>
    <name evidence="3" type="ORF">F6W96_16570</name>
</gene>
<dbReference type="EMBL" id="CP046173">
    <property type="protein sequence ID" value="QIS19663.1"/>
    <property type="molecule type" value="Genomic_DNA"/>
</dbReference>
<comment type="catalytic activity">
    <reaction evidence="2">
        <text>oxidized coenzyme F420-(gamma-L-Glu)(n) + a quinol + H(+) = reduced coenzyme F420-(gamma-L-Glu)(n) + a quinone</text>
        <dbReference type="Rhea" id="RHEA:39663"/>
        <dbReference type="Rhea" id="RHEA-COMP:12939"/>
        <dbReference type="Rhea" id="RHEA-COMP:14378"/>
        <dbReference type="ChEBI" id="CHEBI:15378"/>
        <dbReference type="ChEBI" id="CHEBI:24646"/>
        <dbReference type="ChEBI" id="CHEBI:132124"/>
        <dbReference type="ChEBI" id="CHEBI:133980"/>
        <dbReference type="ChEBI" id="CHEBI:139511"/>
    </reaction>
</comment>
<dbReference type="PANTHER" id="PTHR39428:SF1">
    <property type="entry name" value="F420H(2)-DEPENDENT QUINONE REDUCTASE RV1261C"/>
    <property type="match status" value="1"/>
</dbReference>
<sequence length="159" mass="17999">MLRNPLPAVGRALARRPLVMRAAPAVAVLERFIRKLTRGRHGVLDLAGVPSIELTVLGRKSGLPRTVALLYIPDGPDTYLLVGSNWGRPEHPSWSANLNAADHAEIHTRGERFKVRVDRLTGPAREAAWHRATTYWPGYTMEERLAHPRRFRLYQLTRI</sequence>
<evidence type="ECO:0000256" key="2">
    <source>
        <dbReference type="ARBA" id="ARBA00049106"/>
    </source>
</evidence>
<dbReference type="PANTHER" id="PTHR39428">
    <property type="entry name" value="F420H(2)-DEPENDENT QUINONE REDUCTASE RV1261C"/>
    <property type="match status" value="1"/>
</dbReference>
<dbReference type="Pfam" id="PF04075">
    <property type="entry name" value="F420H2_quin_red"/>
    <property type="match status" value="1"/>
</dbReference>
<dbReference type="Gene3D" id="2.30.110.10">
    <property type="entry name" value="Electron Transport, Fmn-binding Protein, Chain A"/>
    <property type="match status" value="1"/>
</dbReference>
<comment type="similarity">
    <text evidence="1">Belongs to the F420H(2)-dependent quinone reductase family.</text>
</comment>
<evidence type="ECO:0000313" key="4">
    <source>
        <dbReference type="Proteomes" id="UP000500953"/>
    </source>
</evidence>
<dbReference type="GO" id="GO:0016491">
    <property type="term" value="F:oxidoreductase activity"/>
    <property type="evidence" value="ECO:0007669"/>
    <property type="project" value="InterPro"/>
</dbReference>
<protein>
    <submittedName>
        <fullName evidence="3">Nitroreductase family deazaflavin-dependent oxidoreductase</fullName>
    </submittedName>
</protein>
<dbReference type="InterPro" id="IPR004378">
    <property type="entry name" value="F420H2_quin_Rdtase"/>
</dbReference>
<evidence type="ECO:0000256" key="1">
    <source>
        <dbReference type="ARBA" id="ARBA00008710"/>
    </source>
</evidence>
<accession>A0A6G9Z3S7</accession>
<dbReference type="GO" id="GO:0070967">
    <property type="term" value="F:coenzyme F420 binding"/>
    <property type="evidence" value="ECO:0007669"/>
    <property type="project" value="TreeGrafter"/>
</dbReference>
<evidence type="ECO:0000313" key="3">
    <source>
        <dbReference type="EMBL" id="QIS19663.1"/>
    </source>
</evidence>
<dbReference type="RefSeq" id="WP_167486947.1">
    <property type="nucleotide sequence ID" value="NZ_CP046173.1"/>
</dbReference>
<dbReference type="GO" id="GO:0005886">
    <property type="term" value="C:plasma membrane"/>
    <property type="evidence" value="ECO:0007669"/>
    <property type="project" value="TreeGrafter"/>
</dbReference>
<reference evidence="3 4" key="1">
    <citation type="journal article" date="2019" name="ACS Chem. Biol.">
        <title>Identification and Mobilization of a Cryptic Antibiotic Biosynthesis Gene Locus from a Human-Pathogenic Nocardia Isolate.</title>
        <authorList>
            <person name="Herisse M."/>
            <person name="Ishida K."/>
            <person name="Porter J.L."/>
            <person name="Howden B."/>
            <person name="Hertweck C."/>
            <person name="Stinear T.P."/>
            <person name="Pidot S.J."/>
        </authorList>
    </citation>
    <scope>NUCLEOTIDE SEQUENCE [LARGE SCALE GENOMIC DNA]</scope>
    <source>
        <strain evidence="3 4">AUSMDU00012715</strain>
    </source>
</reference>
<dbReference type="AlphaFoldDB" id="A0A6G9Z3S7"/>